<accession>A0A9P3FZL5</accession>
<keyword evidence="3" id="KW-1185">Reference proteome</keyword>
<dbReference type="AlphaFoldDB" id="A0A9P3FZL5"/>
<feature type="region of interest" description="Disordered" evidence="1">
    <location>
        <begin position="193"/>
        <end position="213"/>
    </location>
</feature>
<feature type="region of interest" description="Disordered" evidence="1">
    <location>
        <begin position="254"/>
        <end position="292"/>
    </location>
</feature>
<gene>
    <name evidence="2" type="ORF">PsYK624_012920</name>
</gene>
<organism evidence="2 3">
    <name type="scientific">Phanerochaete sordida</name>
    <dbReference type="NCBI Taxonomy" id="48140"/>
    <lineage>
        <taxon>Eukaryota</taxon>
        <taxon>Fungi</taxon>
        <taxon>Dikarya</taxon>
        <taxon>Basidiomycota</taxon>
        <taxon>Agaricomycotina</taxon>
        <taxon>Agaricomycetes</taxon>
        <taxon>Polyporales</taxon>
        <taxon>Phanerochaetaceae</taxon>
        <taxon>Phanerochaete</taxon>
    </lineage>
</organism>
<comment type="caution">
    <text evidence="2">The sequence shown here is derived from an EMBL/GenBank/DDBJ whole genome shotgun (WGS) entry which is preliminary data.</text>
</comment>
<reference evidence="2 3" key="1">
    <citation type="submission" date="2021-08" db="EMBL/GenBank/DDBJ databases">
        <title>Draft Genome Sequence of Phanerochaete sordida strain YK-624.</title>
        <authorList>
            <person name="Mori T."/>
            <person name="Dohra H."/>
            <person name="Suzuki T."/>
            <person name="Kawagishi H."/>
            <person name="Hirai H."/>
        </authorList>
    </citation>
    <scope>NUCLEOTIDE SEQUENCE [LARGE SCALE GENOMIC DNA]</scope>
    <source>
        <strain evidence="2 3">YK-624</strain>
    </source>
</reference>
<feature type="region of interest" description="Disordered" evidence="1">
    <location>
        <begin position="104"/>
        <end position="123"/>
    </location>
</feature>
<dbReference type="EMBL" id="BPQB01000002">
    <property type="protein sequence ID" value="GJE85214.1"/>
    <property type="molecule type" value="Genomic_DNA"/>
</dbReference>
<sequence>MSPPMHPLRWQKHGECGEEPAGATPTSARRVRFDDDALCTYQEAPVYDTSDEDADADAPRRLRRVNAELFGATLRAHTSGGWDGEDVEMMSVEDYFYIGEDDYTCPESPASSTGSSTPATPVDDLPELIPEDVSDRLAQFSLEDPAAGSYMPYITTAGPTPLSEDSQLLFADIDSTMRELVGGFKALTSPLDGFDEHAPPAPTSGPSRARTPPMTPLRIAKGWSNITHRGPSTLPARADRRVFASRHSRSAILGAQPEPSLLDISLSDSEDEDEPVRPFSTRGGQRAVRRVPTQKRITLADSEFDALGLWAPPSASGPAGM</sequence>
<feature type="compositionally biased region" description="Low complexity" evidence="1">
    <location>
        <begin position="108"/>
        <end position="121"/>
    </location>
</feature>
<feature type="region of interest" description="Disordered" evidence="1">
    <location>
        <begin position="1"/>
        <end position="29"/>
    </location>
</feature>
<feature type="compositionally biased region" description="Low complexity" evidence="1">
    <location>
        <begin position="257"/>
        <end position="267"/>
    </location>
</feature>
<evidence type="ECO:0000313" key="2">
    <source>
        <dbReference type="EMBL" id="GJE85214.1"/>
    </source>
</evidence>
<protein>
    <submittedName>
        <fullName evidence="2">Uncharacterized protein</fullName>
    </submittedName>
</protein>
<dbReference type="OrthoDB" id="10649331at2759"/>
<evidence type="ECO:0000256" key="1">
    <source>
        <dbReference type="SAM" id="MobiDB-lite"/>
    </source>
</evidence>
<evidence type="ECO:0000313" key="3">
    <source>
        <dbReference type="Proteomes" id="UP000703269"/>
    </source>
</evidence>
<name>A0A9P3FZL5_9APHY</name>
<proteinExistence type="predicted"/>
<dbReference type="Proteomes" id="UP000703269">
    <property type="component" value="Unassembled WGS sequence"/>
</dbReference>